<evidence type="ECO:0000259" key="2">
    <source>
        <dbReference type="PROSITE" id="PS50937"/>
    </source>
</evidence>
<feature type="domain" description="HTH merR-type" evidence="2">
    <location>
        <begin position="5"/>
        <end position="74"/>
    </location>
</feature>
<dbReference type="GO" id="GO:0003677">
    <property type="term" value="F:DNA binding"/>
    <property type="evidence" value="ECO:0007669"/>
    <property type="project" value="UniProtKB-KW"/>
</dbReference>
<evidence type="ECO:0000313" key="3">
    <source>
        <dbReference type="EMBL" id="MCR1897437.1"/>
    </source>
</evidence>
<dbReference type="SUPFAM" id="SSF46955">
    <property type="entry name" value="Putative DNA-binding domain"/>
    <property type="match status" value="1"/>
</dbReference>
<accession>A0AAE3KZ01</accession>
<dbReference type="SMART" id="SM00422">
    <property type="entry name" value="HTH_MERR"/>
    <property type="match status" value="1"/>
</dbReference>
<keyword evidence="1" id="KW-0238">DNA-binding</keyword>
<dbReference type="Proteomes" id="UP001205748">
    <property type="component" value="Unassembled WGS sequence"/>
</dbReference>
<dbReference type="PROSITE" id="PS50937">
    <property type="entry name" value="HTH_MERR_2"/>
    <property type="match status" value="1"/>
</dbReference>
<keyword evidence="4" id="KW-1185">Reference proteome</keyword>
<evidence type="ECO:0000313" key="4">
    <source>
        <dbReference type="Proteomes" id="UP001205748"/>
    </source>
</evidence>
<organism evidence="3 4">
    <name type="scientific">Irregularibacter muris</name>
    <dbReference type="NCBI Taxonomy" id="1796619"/>
    <lineage>
        <taxon>Bacteria</taxon>
        <taxon>Bacillati</taxon>
        <taxon>Bacillota</taxon>
        <taxon>Clostridia</taxon>
        <taxon>Eubacteriales</taxon>
        <taxon>Eubacteriaceae</taxon>
        <taxon>Irregularibacter</taxon>
    </lineage>
</organism>
<dbReference type="InterPro" id="IPR000551">
    <property type="entry name" value="MerR-type_HTH_dom"/>
</dbReference>
<dbReference type="RefSeq" id="WP_257528844.1">
    <property type="nucleotide sequence ID" value="NZ_JANKAS010000001.1"/>
</dbReference>
<dbReference type="AlphaFoldDB" id="A0AAE3KZ01"/>
<dbReference type="EMBL" id="JANKAS010000001">
    <property type="protein sequence ID" value="MCR1897437.1"/>
    <property type="molecule type" value="Genomic_DNA"/>
</dbReference>
<name>A0AAE3KZ01_9FIRM</name>
<dbReference type="PANTHER" id="PTHR30204">
    <property type="entry name" value="REDOX-CYCLING DRUG-SENSING TRANSCRIPTIONAL ACTIVATOR SOXR"/>
    <property type="match status" value="1"/>
</dbReference>
<protein>
    <submittedName>
        <fullName evidence="3">MerR family transcriptional regulator</fullName>
    </submittedName>
</protein>
<dbReference type="InterPro" id="IPR009061">
    <property type="entry name" value="DNA-bd_dom_put_sf"/>
</dbReference>
<dbReference type="CDD" id="cd01106">
    <property type="entry name" value="HTH_TipAL-Mta"/>
    <property type="match status" value="1"/>
</dbReference>
<evidence type="ECO:0000256" key="1">
    <source>
        <dbReference type="ARBA" id="ARBA00023125"/>
    </source>
</evidence>
<comment type="caution">
    <text evidence="3">The sequence shown here is derived from an EMBL/GenBank/DDBJ whole genome shotgun (WGS) entry which is preliminary data.</text>
</comment>
<dbReference type="Gene3D" id="1.10.1660.10">
    <property type="match status" value="1"/>
</dbReference>
<dbReference type="InterPro" id="IPR047057">
    <property type="entry name" value="MerR_fam"/>
</dbReference>
<proteinExistence type="predicted"/>
<dbReference type="Pfam" id="PF13411">
    <property type="entry name" value="MerR_1"/>
    <property type="match status" value="1"/>
</dbReference>
<dbReference type="GO" id="GO:0003700">
    <property type="term" value="F:DNA-binding transcription factor activity"/>
    <property type="evidence" value="ECO:0007669"/>
    <property type="project" value="InterPro"/>
</dbReference>
<reference evidence="3" key="1">
    <citation type="submission" date="2022-07" db="EMBL/GenBank/DDBJ databases">
        <title>Enhanced cultured diversity of the mouse gut microbiota enables custom-made synthetic communities.</title>
        <authorList>
            <person name="Afrizal A."/>
        </authorList>
    </citation>
    <scope>NUCLEOTIDE SEQUENCE</scope>
    <source>
        <strain evidence="3">DSM 28593</strain>
    </source>
</reference>
<gene>
    <name evidence="3" type="ORF">NSA47_00340</name>
</gene>
<dbReference type="PANTHER" id="PTHR30204:SF96">
    <property type="entry name" value="CHROMOSOME-ANCHORING PROTEIN RACA"/>
    <property type="match status" value="1"/>
</dbReference>
<sequence length="258" mass="29938">MNIKEYSIGDLVNATGITVRTLQHYDNIGLLPASERDENGRRYYTEGDIMKLEQIIFYKSLGFTLKEIQQRLVNETELKKMDELLDYQETTLYTQIEARYTSLSAIEAFRDIIALGKIPPWSFLASFISKLNDSDFLSWGGSYFSEEEMRKFEEHFNGLEDALAFYHTWKSLSIKAAIYNESEISSDEEIAQELAKQWLQMVEYATGGDEELRQIYIKVDGSREVWPDESRRLMDAADGYISDCVRLYCVENNLGLPW</sequence>